<proteinExistence type="inferred from homology"/>
<dbReference type="EMBL" id="UGRY01000002">
    <property type="protein sequence ID" value="SUA81316.1"/>
    <property type="molecule type" value="Genomic_DNA"/>
</dbReference>
<dbReference type="OrthoDB" id="3664945at2"/>
<dbReference type="GO" id="GO:0020037">
    <property type="term" value="F:heme binding"/>
    <property type="evidence" value="ECO:0007669"/>
    <property type="project" value="InterPro"/>
</dbReference>
<dbReference type="SUPFAM" id="SSF48264">
    <property type="entry name" value="Cytochrome P450"/>
    <property type="match status" value="1"/>
</dbReference>
<keyword evidence="6 8" id="KW-0408">Iron</keyword>
<name>A0A378YVV3_9NOCA</name>
<evidence type="ECO:0000256" key="4">
    <source>
        <dbReference type="ARBA" id="ARBA00022723"/>
    </source>
</evidence>
<dbReference type="GO" id="GO:0005506">
    <property type="term" value="F:iron ion binding"/>
    <property type="evidence" value="ECO:0007669"/>
    <property type="project" value="InterPro"/>
</dbReference>
<dbReference type="AlphaFoldDB" id="A0A378YVV3"/>
<evidence type="ECO:0000256" key="1">
    <source>
        <dbReference type="ARBA" id="ARBA00001971"/>
    </source>
</evidence>
<dbReference type="GO" id="GO:0016705">
    <property type="term" value="F:oxidoreductase activity, acting on paired donors, with incorporation or reduction of molecular oxygen"/>
    <property type="evidence" value="ECO:0007669"/>
    <property type="project" value="InterPro"/>
</dbReference>
<dbReference type="PANTHER" id="PTHR46696:SF6">
    <property type="entry name" value="P450, PUTATIVE (EUROFUNG)-RELATED"/>
    <property type="match status" value="1"/>
</dbReference>
<evidence type="ECO:0000313" key="9">
    <source>
        <dbReference type="EMBL" id="SUA81316.1"/>
    </source>
</evidence>
<dbReference type="PROSITE" id="PS00086">
    <property type="entry name" value="CYTOCHROME_P450"/>
    <property type="match status" value="1"/>
</dbReference>
<evidence type="ECO:0000256" key="5">
    <source>
        <dbReference type="ARBA" id="ARBA00023002"/>
    </source>
</evidence>
<keyword evidence="3 8" id="KW-0349">Heme</keyword>
<dbReference type="Proteomes" id="UP000255467">
    <property type="component" value="Unassembled WGS sequence"/>
</dbReference>
<keyword evidence="4 8" id="KW-0479">Metal-binding</keyword>
<dbReference type="EC" id="1.14.-.-" evidence="9"/>
<sequence>MTAAPERPTPVCDFPVAQPEALQVETVFAALRSRSPIVRVRLPFEGCAWLLTRYRDIRAVFASPDCRREASTDPATPRILPRAGAEGLLMSLDAPEHARLRGVVASWFTARRVEALRPATHRAARALIAEMRTAGRAELVGQFAQPLSAIVIGDLLGVPRADRSRFRGWSETMLSATAATPEQVESAARELGDYFDHLVDERVERPRDDLIGAMVAGAQAGRLTRGEVVALATDLLVAGFETTSAQLTNSVYTVATRPDSWRWLADDPNRIAPAVEELLRVLPLGAGGFRARVTAAPITLGSDTAAPVTIATGEVVIAPTIAANTDPTVFADPLAVRLDRERNRHLTFGHGAHHCLGAQLARMELTVALTELVSAFPDLRLAIPERDLRWRSGMQVRGPHALPLTW</sequence>
<evidence type="ECO:0000256" key="6">
    <source>
        <dbReference type="ARBA" id="ARBA00023004"/>
    </source>
</evidence>
<evidence type="ECO:0000256" key="8">
    <source>
        <dbReference type="RuleBase" id="RU000461"/>
    </source>
</evidence>
<dbReference type="PRINTS" id="PR00359">
    <property type="entry name" value="BP450"/>
</dbReference>
<dbReference type="GO" id="GO:0004497">
    <property type="term" value="F:monooxygenase activity"/>
    <property type="evidence" value="ECO:0007669"/>
    <property type="project" value="UniProtKB-KW"/>
</dbReference>
<comment type="similarity">
    <text evidence="2 8">Belongs to the cytochrome P450 family.</text>
</comment>
<dbReference type="Pfam" id="PF00067">
    <property type="entry name" value="p450"/>
    <property type="match status" value="1"/>
</dbReference>
<dbReference type="CDD" id="cd11031">
    <property type="entry name" value="Cyp158A-like"/>
    <property type="match status" value="1"/>
</dbReference>
<dbReference type="PANTHER" id="PTHR46696">
    <property type="entry name" value="P450, PUTATIVE (EUROFUNG)-RELATED"/>
    <property type="match status" value="1"/>
</dbReference>
<accession>A0A378YVV3</accession>
<dbReference type="PRINTS" id="PR00385">
    <property type="entry name" value="P450"/>
</dbReference>
<keyword evidence="5 8" id="KW-0560">Oxidoreductase</keyword>
<dbReference type="InterPro" id="IPR017972">
    <property type="entry name" value="Cyt_P450_CS"/>
</dbReference>
<keyword evidence="7 8" id="KW-0503">Monooxygenase</keyword>
<evidence type="ECO:0000256" key="7">
    <source>
        <dbReference type="ARBA" id="ARBA00023033"/>
    </source>
</evidence>
<dbReference type="RefSeq" id="WP_039814777.1">
    <property type="nucleotide sequence ID" value="NZ_JARWOO010000023.1"/>
</dbReference>
<dbReference type="InterPro" id="IPR001128">
    <property type="entry name" value="Cyt_P450"/>
</dbReference>
<comment type="cofactor">
    <cofactor evidence="1">
        <name>heme</name>
        <dbReference type="ChEBI" id="CHEBI:30413"/>
    </cofactor>
</comment>
<evidence type="ECO:0000313" key="10">
    <source>
        <dbReference type="Proteomes" id="UP000255467"/>
    </source>
</evidence>
<reference evidence="9 10" key="1">
    <citation type="submission" date="2018-06" db="EMBL/GenBank/DDBJ databases">
        <authorList>
            <consortium name="Pathogen Informatics"/>
            <person name="Doyle S."/>
        </authorList>
    </citation>
    <scope>NUCLEOTIDE SEQUENCE [LARGE SCALE GENOMIC DNA]</scope>
    <source>
        <strain evidence="9 10">NCTC1934</strain>
    </source>
</reference>
<gene>
    <name evidence="9" type="ORF">NCTC1934_04717</name>
</gene>
<dbReference type="Gene3D" id="1.10.630.10">
    <property type="entry name" value="Cytochrome P450"/>
    <property type="match status" value="1"/>
</dbReference>
<protein>
    <submittedName>
        <fullName evidence="9">Cytochrome P450 107B1</fullName>
        <ecNumber evidence="9">1.14.-.-</ecNumber>
    </submittedName>
</protein>
<evidence type="ECO:0000256" key="3">
    <source>
        <dbReference type="ARBA" id="ARBA00022617"/>
    </source>
</evidence>
<evidence type="ECO:0000256" key="2">
    <source>
        <dbReference type="ARBA" id="ARBA00010617"/>
    </source>
</evidence>
<keyword evidence="10" id="KW-1185">Reference proteome</keyword>
<dbReference type="InterPro" id="IPR036396">
    <property type="entry name" value="Cyt_P450_sf"/>
</dbReference>
<organism evidence="9 10">
    <name type="scientific">Nocardia otitidiscaviarum</name>
    <dbReference type="NCBI Taxonomy" id="1823"/>
    <lineage>
        <taxon>Bacteria</taxon>
        <taxon>Bacillati</taxon>
        <taxon>Actinomycetota</taxon>
        <taxon>Actinomycetes</taxon>
        <taxon>Mycobacteriales</taxon>
        <taxon>Nocardiaceae</taxon>
        <taxon>Nocardia</taxon>
    </lineage>
</organism>
<dbReference type="InterPro" id="IPR002397">
    <property type="entry name" value="Cyt_P450_B"/>
</dbReference>
<dbReference type="FunFam" id="1.10.630.10:FF:000018">
    <property type="entry name" value="Cytochrome P450 monooxygenase"/>
    <property type="match status" value="1"/>
</dbReference>